<evidence type="ECO:0000256" key="2">
    <source>
        <dbReference type="SAM" id="Phobius"/>
    </source>
</evidence>
<keyword evidence="2" id="KW-0812">Transmembrane</keyword>
<organism evidence="3 4">
    <name type="scientific">Streptomyces caelestis</name>
    <dbReference type="NCBI Taxonomy" id="36816"/>
    <lineage>
        <taxon>Bacteria</taxon>
        <taxon>Bacillati</taxon>
        <taxon>Actinomycetota</taxon>
        <taxon>Actinomycetes</taxon>
        <taxon>Kitasatosporales</taxon>
        <taxon>Streptomycetaceae</taxon>
        <taxon>Streptomyces</taxon>
    </lineage>
</organism>
<keyword evidence="2" id="KW-1133">Transmembrane helix</keyword>
<accession>A0A7W9H3X5</accession>
<proteinExistence type="predicted"/>
<evidence type="ECO:0000313" key="3">
    <source>
        <dbReference type="EMBL" id="MBB5794971.1"/>
    </source>
</evidence>
<comment type="caution">
    <text evidence="3">The sequence shown here is derived from an EMBL/GenBank/DDBJ whole genome shotgun (WGS) entry which is preliminary data.</text>
</comment>
<evidence type="ECO:0000256" key="1">
    <source>
        <dbReference type="SAM" id="MobiDB-lite"/>
    </source>
</evidence>
<protein>
    <submittedName>
        <fullName evidence="3">Uncharacterized protein</fullName>
    </submittedName>
</protein>
<evidence type="ECO:0000313" key="4">
    <source>
        <dbReference type="Proteomes" id="UP000590647"/>
    </source>
</evidence>
<dbReference type="Proteomes" id="UP000590647">
    <property type="component" value="Unassembled WGS sequence"/>
</dbReference>
<dbReference type="RefSeq" id="WP_230299367.1">
    <property type="nucleotide sequence ID" value="NZ_JACHNE010000001.1"/>
</dbReference>
<dbReference type="EMBL" id="JACHNE010000001">
    <property type="protein sequence ID" value="MBB5794971.1"/>
    <property type="molecule type" value="Genomic_DNA"/>
</dbReference>
<sequence length="74" mass="8315">MSGRLVCWSLAAAMVTAGVDAVLDPRAGWWGAVWSLPWWIFGAAVLMWGVLRSREKADRRPPHDSVRSHWERAA</sequence>
<feature type="region of interest" description="Disordered" evidence="1">
    <location>
        <begin position="55"/>
        <end position="74"/>
    </location>
</feature>
<feature type="transmembrane region" description="Helical" evidence="2">
    <location>
        <begin position="31"/>
        <end position="51"/>
    </location>
</feature>
<dbReference type="AlphaFoldDB" id="A0A7W9H3X5"/>
<reference evidence="3 4" key="1">
    <citation type="submission" date="2020-08" db="EMBL/GenBank/DDBJ databases">
        <title>Sequencing the genomes of 1000 actinobacteria strains.</title>
        <authorList>
            <person name="Klenk H.-P."/>
        </authorList>
    </citation>
    <scope>NUCLEOTIDE SEQUENCE [LARGE SCALE GENOMIC DNA]</scope>
    <source>
        <strain evidence="3 4">DSM 40084</strain>
    </source>
</reference>
<name>A0A7W9H3X5_9ACTN</name>
<gene>
    <name evidence="3" type="ORF">HDA41_002935</name>
</gene>
<keyword evidence="4" id="KW-1185">Reference proteome</keyword>
<keyword evidence="2" id="KW-0472">Membrane</keyword>